<reference evidence="1" key="1">
    <citation type="submission" date="2018-02" db="EMBL/GenBank/DDBJ databases">
        <title>Rhizophora mucronata_Transcriptome.</title>
        <authorList>
            <person name="Meera S.P."/>
            <person name="Sreeshan A."/>
            <person name="Augustine A."/>
        </authorList>
    </citation>
    <scope>NUCLEOTIDE SEQUENCE</scope>
    <source>
        <tissue evidence="1">Leaf</tissue>
    </source>
</reference>
<proteinExistence type="predicted"/>
<dbReference type="AlphaFoldDB" id="A0A2P2LEX3"/>
<keyword evidence="1" id="KW-0808">Transferase</keyword>
<evidence type="ECO:0000313" key="1">
    <source>
        <dbReference type="EMBL" id="MBX16527.1"/>
    </source>
</evidence>
<keyword evidence="1" id="KW-0548">Nucleotidyltransferase</keyword>
<dbReference type="GO" id="GO:0016779">
    <property type="term" value="F:nucleotidyltransferase activity"/>
    <property type="evidence" value="ECO:0007669"/>
    <property type="project" value="UniProtKB-KW"/>
</dbReference>
<organism evidence="1">
    <name type="scientific">Rhizophora mucronata</name>
    <name type="common">Asiatic mangrove</name>
    <dbReference type="NCBI Taxonomy" id="61149"/>
    <lineage>
        <taxon>Eukaryota</taxon>
        <taxon>Viridiplantae</taxon>
        <taxon>Streptophyta</taxon>
        <taxon>Embryophyta</taxon>
        <taxon>Tracheophyta</taxon>
        <taxon>Spermatophyta</taxon>
        <taxon>Magnoliopsida</taxon>
        <taxon>eudicotyledons</taxon>
        <taxon>Gunneridae</taxon>
        <taxon>Pentapetalae</taxon>
        <taxon>rosids</taxon>
        <taxon>fabids</taxon>
        <taxon>Malpighiales</taxon>
        <taxon>Rhizophoraceae</taxon>
        <taxon>Rhizophora</taxon>
    </lineage>
</organism>
<dbReference type="EMBL" id="GGEC01036043">
    <property type="protein sequence ID" value="MBX16527.1"/>
    <property type="molecule type" value="Transcribed_RNA"/>
</dbReference>
<accession>A0A2P2LEX3</accession>
<sequence>MGHIVNIMLVKKLLCHHPRCIRNDFIHPLAMA</sequence>
<name>A0A2P2LEX3_RHIMU</name>
<protein>
    <submittedName>
        <fullName evidence="1">Choline-phosphate cytidylyltransferase 1</fullName>
    </submittedName>
</protein>